<keyword evidence="2" id="KW-1185">Reference proteome</keyword>
<protein>
    <recommendedName>
        <fullName evidence="3">Sulfotransferase family protein</fullName>
    </recommendedName>
</protein>
<gene>
    <name evidence="1" type="ORF">C8N30_3132</name>
</gene>
<reference evidence="1 2" key="1">
    <citation type="submission" date="2018-09" db="EMBL/GenBank/DDBJ databases">
        <title>Genomic Encyclopedia of Archaeal and Bacterial Type Strains, Phase II (KMG-II): from individual species to whole genera.</title>
        <authorList>
            <person name="Goeker M."/>
        </authorList>
    </citation>
    <scope>NUCLEOTIDE SEQUENCE [LARGE SCALE GENOMIC DNA]</scope>
    <source>
        <strain evidence="1 2">DSM 11458</strain>
    </source>
</reference>
<dbReference type="STRING" id="1443111.Z949_1374"/>
<accession>A0A420DIJ0</accession>
<dbReference type="EMBL" id="RAQK01000002">
    <property type="protein sequence ID" value="RKE94027.1"/>
    <property type="molecule type" value="Genomic_DNA"/>
</dbReference>
<evidence type="ECO:0008006" key="3">
    <source>
        <dbReference type="Google" id="ProtNLM"/>
    </source>
</evidence>
<organism evidence="1 2">
    <name type="scientific">Sulfitobacter guttiformis</name>
    <dbReference type="NCBI Taxonomy" id="74349"/>
    <lineage>
        <taxon>Bacteria</taxon>
        <taxon>Pseudomonadati</taxon>
        <taxon>Pseudomonadota</taxon>
        <taxon>Alphaproteobacteria</taxon>
        <taxon>Rhodobacterales</taxon>
        <taxon>Roseobacteraceae</taxon>
        <taxon>Sulfitobacter</taxon>
    </lineage>
</organism>
<name>A0A420DIJ0_9RHOB</name>
<evidence type="ECO:0000313" key="2">
    <source>
        <dbReference type="Proteomes" id="UP000284407"/>
    </source>
</evidence>
<dbReference type="Proteomes" id="UP000284407">
    <property type="component" value="Unassembled WGS sequence"/>
</dbReference>
<dbReference type="OrthoDB" id="7904151at2"/>
<comment type="caution">
    <text evidence="1">The sequence shown here is derived from an EMBL/GenBank/DDBJ whole genome shotgun (WGS) entry which is preliminary data.</text>
</comment>
<proteinExistence type="predicted"/>
<dbReference type="AlphaFoldDB" id="A0A420DIJ0"/>
<evidence type="ECO:0000313" key="1">
    <source>
        <dbReference type="EMBL" id="RKE94027.1"/>
    </source>
</evidence>
<sequence>MTMAHAPDAPDFEAVAAQIAPDMARTGWHMHHATSAQVDRFQVLGERGCGTNVIRKVVHESLRIRKTEALGWKHGFPQMIALPPTFLTIIAVRNPRSWAHSLYKRPWHAVDSVQALGFSDFLRSPWHAYVDKLGHFDNIAPRLAPHNQPLQWDRHPITGAAFPNIFAMRNLKHRALMGMPTRGASCVFVSLDAFNAAPQAFLADLAKTFALAPTERGYAPVARRMGNRFTPVVSDRAPAPETWMEADLEWMKSQLDPATETALGFAV</sequence>
<dbReference type="RefSeq" id="WP_025061936.1">
    <property type="nucleotide sequence ID" value="NZ_RAQK01000002.1"/>
</dbReference>